<dbReference type="Proteomes" id="UP001060085">
    <property type="component" value="Linkage Group LG04"/>
</dbReference>
<accession>A0ACC0B0H7</accession>
<gene>
    <name evidence="1" type="ORF">M9H77_15676</name>
</gene>
<proteinExistence type="predicted"/>
<dbReference type="EMBL" id="CM044704">
    <property type="protein sequence ID" value="KAI5665823.1"/>
    <property type="molecule type" value="Genomic_DNA"/>
</dbReference>
<evidence type="ECO:0000313" key="2">
    <source>
        <dbReference type="Proteomes" id="UP001060085"/>
    </source>
</evidence>
<organism evidence="1 2">
    <name type="scientific">Catharanthus roseus</name>
    <name type="common">Madagascar periwinkle</name>
    <name type="synonym">Vinca rosea</name>
    <dbReference type="NCBI Taxonomy" id="4058"/>
    <lineage>
        <taxon>Eukaryota</taxon>
        <taxon>Viridiplantae</taxon>
        <taxon>Streptophyta</taxon>
        <taxon>Embryophyta</taxon>
        <taxon>Tracheophyta</taxon>
        <taxon>Spermatophyta</taxon>
        <taxon>Magnoliopsida</taxon>
        <taxon>eudicotyledons</taxon>
        <taxon>Gunneridae</taxon>
        <taxon>Pentapetalae</taxon>
        <taxon>asterids</taxon>
        <taxon>lamiids</taxon>
        <taxon>Gentianales</taxon>
        <taxon>Apocynaceae</taxon>
        <taxon>Rauvolfioideae</taxon>
        <taxon>Vinceae</taxon>
        <taxon>Catharanthinae</taxon>
        <taxon>Catharanthus</taxon>
    </lineage>
</organism>
<comment type="caution">
    <text evidence="1">The sequence shown here is derived from an EMBL/GenBank/DDBJ whole genome shotgun (WGS) entry which is preliminary data.</text>
</comment>
<reference evidence="2" key="1">
    <citation type="journal article" date="2023" name="Nat. Plants">
        <title>Single-cell RNA sequencing provides a high-resolution roadmap for understanding the multicellular compartmentation of specialized metabolism.</title>
        <authorList>
            <person name="Sun S."/>
            <person name="Shen X."/>
            <person name="Li Y."/>
            <person name="Li Y."/>
            <person name="Wang S."/>
            <person name="Li R."/>
            <person name="Zhang H."/>
            <person name="Shen G."/>
            <person name="Guo B."/>
            <person name="Wei J."/>
            <person name="Xu J."/>
            <person name="St-Pierre B."/>
            <person name="Chen S."/>
            <person name="Sun C."/>
        </authorList>
    </citation>
    <scope>NUCLEOTIDE SEQUENCE [LARGE SCALE GENOMIC DNA]</scope>
</reference>
<evidence type="ECO:0000313" key="1">
    <source>
        <dbReference type="EMBL" id="KAI5665823.1"/>
    </source>
</evidence>
<protein>
    <submittedName>
        <fullName evidence="1">Uncharacterized protein</fullName>
    </submittedName>
</protein>
<keyword evidence="2" id="KW-1185">Reference proteome</keyword>
<sequence>MNSMHNFGPVSAGRSDQAARKVSNLHRLHDIGPLHHALGGYGDLQSDRVSNFKISHPNTLIRNNEVGSFIPETFAEWRNQMVNPGVKIGDQQLVDTTSKNFVQRGIVDPQPVSEASNFIDSSHNWRRASGHSLTDLYNLISPHAGLDYLSMGGCKTFNASYIHDYNLSGGSPFGIGNQRFASRFLASDRNNIISPMDVKCISSDEVIPSPEQISCITASSDGELRSDGELLESGATFSKSSLRSVSNPSAENYMLHNIDKSLLKSIDPGLPLGNNHNFCHLPYHPSTVESGEEYSNACNSERVSEMITEKRNFLSSRLGKDSSSSREDLLQLQQLRCQQISQQQNRIQFDELSEAQSWGQTSGNQCDATTLEERSVELPHLHLEERCKIQQQLPCLVQHAETAKIVDSNNISQHEVLLLYANFNSFPQNAGRKEDAFLKDLHSRTCNGQKCNCDQYRSLISHYDNCHNGACRVCRPFQELSSTDSVRLGFEKSRTNLSKALHGRECNINCSPIAEDIQPPPKRTRIEGGLMSENELSSLVDLLEDRPSRNKESSNSGKSSEGHADKENTKEINGEHLNTIESPTKAWLTANYNSAYIQSVKYDNPVLSEELNNEYKSGLTNSASECKNRNIWDNGSQGMDCDILSVFPGQPNCNQEKEGSHFMSKPGQVECKGGGDSVETAAYNEPRNNLENTKVLAVSLTDCFNAEQIKEHICSLNPLLGQHLMMGAKEGILEVSAGENTCQLCSKDKLALCPPPIYCSCCNFSIKRNLIYYWTLDEMGIKFCFCTRCVKASHGSRISFQGLSFSKAELQKEKNNEESEESWVQCDKCENWQHQICALYNDKKDPDGKAKYVCPLCRLQEMKVGEHVALPTTFGAKDLPRTLLSDHIEQRLFKQLKTEREERAKKQGKSSDEVPGASDLVVRVVSSMDKLLKVKQQFLNIFPDEDYPSEFPYKSKAILLFQKIEGVDVCLFVMYAQEFGSECGHPNKRCIYISYLDSVKYFRPEIEAVSGEALRTFVYQEILIGYLDFCKKRGFATSYIWACPPYKGEDYIFYCHPETQKIPKKEKLLQWYKSMLRKATKGDIVLDRSNLYDNFFIPSEDCNIKITASRLPYFDGGFWSMMVEELARKMENGGESEMNVRKLLTKRTLKAMGHKDLSADAAKDVLLMQKLGQTILPVKEDFIVVHLLFTCMSCHEVISGGHWSCNQCKHFHLCSRCFSMEKNINQRKTHTSATGEEHVISEILVNGIPADTAEREIIIENDIFESRHSFQSFCQGNQYQFGTLRRAKHSSMMILYHLHKQLPLTTRRTCSICLKDIMEQAGWHCEICPKFDVCIACYRANGDGCHKHKLIQLSTKSECGANKYQARRHRTSQKEVILNLLVHSSKCDRTKSNPCPFPGCTWLKRVFYHTADCKIRAAGGCQICRKIWGIMLLHSKGCKDSSCRVPRCLDIKANPEMLSRWSSNRKGVAKERGTV</sequence>
<name>A0ACC0B0H7_CATRO</name>